<dbReference type="EMBL" id="CACVBS010000035">
    <property type="protein sequence ID" value="CAA7262185.1"/>
    <property type="molecule type" value="Genomic_DNA"/>
</dbReference>
<evidence type="ECO:0000313" key="2">
    <source>
        <dbReference type="Proteomes" id="UP000467700"/>
    </source>
</evidence>
<reference evidence="1 2" key="1">
    <citation type="submission" date="2020-01" db="EMBL/GenBank/DDBJ databases">
        <authorList>
            <person name="Gupta K D."/>
        </authorList>
    </citation>
    <scope>NUCLEOTIDE SEQUENCE [LARGE SCALE GENOMIC DNA]</scope>
</reference>
<protein>
    <recommendedName>
        <fullName evidence="3">F-box domain-containing protein</fullName>
    </recommendedName>
</protein>
<evidence type="ECO:0000313" key="1">
    <source>
        <dbReference type="EMBL" id="CAA7262185.1"/>
    </source>
</evidence>
<name>A0A8S0VR44_CYCAE</name>
<evidence type="ECO:0008006" key="3">
    <source>
        <dbReference type="Google" id="ProtNLM"/>
    </source>
</evidence>
<accession>A0A8S0VR44</accession>
<gene>
    <name evidence="1" type="ORF">AAE3_LOCUS4608</name>
</gene>
<dbReference type="Gene3D" id="1.20.1280.50">
    <property type="match status" value="1"/>
</dbReference>
<dbReference type="AlphaFoldDB" id="A0A8S0VR44"/>
<keyword evidence="2" id="KW-1185">Reference proteome</keyword>
<comment type="caution">
    <text evidence="1">The sequence shown here is derived from an EMBL/GenBank/DDBJ whole genome shotgun (WGS) entry which is preliminary data.</text>
</comment>
<organism evidence="1 2">
    <name type="scientific">Cyclocybe aegerita</name>
    <name type="common">Black poplar mushroom</name>
    <name type="synonym">Agrocybe aegerita</name>
    <dbReference type="NCBI Taxonomy" id="1973307"/>
    <lineage>
        <taxon>Eukaryota</taxon>
        <taxon>Fungi</taxon>
        <taxon>Dikarya</taxon>
        <taxon>Basidiomycota</taxon>
        <taxon>Agaricomycotina</taxon>
        <taxon>Agaricomycetes</taxon>
        <taxon>Agaricomycetidae</taxon>
        <taxon>Agaricales</taxon>
        <taxon>Agaricineae</taxon>
        <taxon>Bolbitiaceae</taxon>
        <taxon>Cyclocybe</taxon>
    </lineage>
</organism>
<proteinExistence type="predicted"/>
<dbReference type="OrthoDB" id="3365698at2759"/>
<sequence>MPGIPQFPQSPVAHLFAANVLPNEAERELIRVAIGNAQTSLATLAELEDPQAKEEREASRWAPKKPLTVLAKRRRDLNDFIHSHQALLLPIRELPPELLQEIFHHYYTLFITWFTFQRDARPPFILTQVCTAWRSAAIALPSLWVKNPAFNLNRGKTREAGYLSFVEELFRRSGGFAMLEVYVYYYPLSGKAENHPVMDILVRHSERLKILTLDGNQGTLDVFAGAKGRLPNLIQLGLHIPATTEDQWQTPGVVVAKNNTFEEAPKLEVVKMPRKTRPAWFVLPPRTIIKFDNEPLQWSLKMGGES</sequence>
<dbReference type="Proteomes" id="UP000467700">
    <property type="component" value="Unassembled WGS sequence"/>
</dbReference>